<dbReference type="InterPro" id="IPR036388">
    <property type="entry name" value="WH-like_DNA-bd_sf"/>
</dbReference>
<dbReference type="GO" id="GO:0003677">
    <property type="term" value="F:DNA binding"/>
    <property type="evidence" value="ECO:0007669"/>
    <property type="project" value="UniProtKB-KW"/>
</dbReference>
<dbReference type="EMBL" id="JAGGLB010000002">
    <property type="protein sequence ID" value="MBP1989058.1"/>
    <property type="molecule type" value="Genomic_DNA"/>
</dbReference>
<dbReference type="InterPro" id="IPR036390">
    <property type="entry name" value="WH_DNA-bd_sf"/>
</dbReference>
<name>A0ABS4INC1_9BACL</name>
<accession>A0ABS4INC1</accession>
<reference evidence="2 3" key="1">
    <citation type="submission" date="2021-03" db="EMBL/GenBank/DDBJ databases">
        <title>Genomic Encyclopedia of Type Strains, Phase IV (KMG-IV): sequencing the most valuable type-strain genomes for metagenomic binning, comparative biology and taxonomic classification.</title>
        <authorList>
            <person name="Goeker M."/>
        </authorList>
    </citation>
    <scope>NUCLEOTIDE SEQUENCE [LARGE SCALE GENOMIC DNA]</scope>
    <source>
        <strain evidence="2 3">DSM 26048</strain>
    </source>
</reference>
<evidence type="ECO:0000256" key="1">
    <source>
        <dbReference type="SAM" id="Phobius"/>
    </source>
</evidence>
<keyword evidence="3" id="KW-1185">Reference proteome</keyword>
<sequence length="196" mass="22769">MRKNYFWSMYGGQLLGILMVCIPNMRFMISKTEPDTSIFAILQGHLRLAIEIDGFGPHQQQISRSPFSDQLLRQNHLVIDGWKILRFSFDDVRDRPRMCEQLVQQFMGRWHSHSSHQSDLEKLSSEEKDILRLGIKLKRDLTPKDICLKLNIEQQKARKLLRQLVDKGFLHSAGKGSSRSRFYKLTSSASSDFLGM</sequence>
<protein>
    <submittedName>
        <fullName evidence="2">DNA-binding MarR family transcriptional regulator</fullName>
    </submittedName>
</protein>
<keyword evidence="2" id="KW-0238">DNA-binding</keyword>
<keyword evidence="1" id="KW-0812">Transmembrane</keyword>
<gene>
    <name evidence="2" type="ORF">J2Z66_000653</name>
</gene>
<evidence type="ECO:0000313" key="3">
    <source>
        <dbReference type="Proteomes" id="UP001519287"/>
    </source>
</evidence>
<dbReference type="RefSeq" id="WP_245375248.1">
    <property type="nucleotide sequence ID" value="NZ_JAGGLB010000002.1"/>
</dbReference>
<dbReference type="Gene3D" id="1.10.10.10">
    <property type="entry name" value="Winged helix-like DNA-binding domain superfamily/Winged helix DNA-binding domain"/>
    <property type="match status" value="1"/>
</dbReference>
<feature type="transmembrane region" description="Helical" evidence="1">
    <location>
        <begin position="6"/>
        <end position="25"/>
    </location>
</feature>
<proteinExistence type="predicted"/>
<dbReference type="Proteomes" id="UP001519287">
    <property type="component" value="Unassembled WGS sequence"/>
</dbReference>
<organism evidence="2 3">
    <name type="scientific">Paenibacillus eucommiae</name>
    <dbReference type="NCBI Taxonomy" id="1355755"/>
    <lineage>
        <taxon>Bacteria</taxon>
        <taxon>Bacillati</taxon>
        <taxon>Bacillota</taxon>
        <taxon>Bacilli</taxon>
        <taxon>Bacillales</taxon>
        <taxon>Paenibacillaceae</taxon>
        <taxon>Paenibacillus</taxon>
    </lineage>
</organism>
<keyword evidence="1" id="KW-1133">Transmembrane helix</keyword>
<dbReference type="SUPFAM" id="SSF46785">
    <property type="entry name" value="Winged helix' DNA-binding domain"/>
    <property type="match status" value="1"/>
</dbReference>
<comment type="caution">
    <text evidence="2">The sequence shown here is derived from an EMBL/GenBank/DDBJ whole genome shotgun (WGS) entry which is preliminary data.</text>
</comment>
<evidence type="ECO:0000313" key="2">
    <source>
        <dbReference type="EMBL" id="MBP1989058.1"/>
    </source>
</evidence>
<keyword evidence="1" id="KW-0472">Membrane</keyword>